<reference evidence="2 3" key="1">
    <citation type="submission" date="2019-06" db="EMBL/GenBank/DDBJ databases">
        <authorList>
            <person name="Jiang L."/>
        </authorList>
    </citation>
    <scope>NUCLEOTIDE SEQUENCE [LARGE SCALE GENOMIC DNA]</scope>
    <source>
        <strain evidence="2 3">YIM 48858</strain>
    </source>
</reference>
<dbReference type="Gene3D" id="3.30.40.10">
    <property type="entry name" value="Zinc/RING finger domain, C3HC4 (zinc finger)"/>
    <property type="match status" value="1"/>
</dbReference>
<proteinExistence type="predicted"/>
<evidence type="ECO:0000259" key="1">
    <source>
        <dbReference type="PROSITE" id="PS50271"/>
    </source>
</evidence>
<dbReference type="Proteomes" id="UP000305709">
    <property type="component" value="Unassembled WGS sequence"/>
</dbReference>
<evidence type="ECO:0000313" key="2">
    <source>
        <dbReference type="EMBL" id="TNC58942.1"/>
    </source>
</evidence>
<feature type="domain" description="UBP-type" evidence="1">
    <location>
        <begin position="53"/>
        <end position="151"/>
    </location>
</feature>
<dbReference type="GO" id="GO:0008270">
    <property type="term" value="F:zinc ion binding"/>
    <property type="evidence" value="ECO:0007669"/>
    <property type="project" value="InterPro"/>
</dbReference>
<dbReference type="InterPro" id="IPR013083">
    <property type="entry name" value="Znf_RING/FYVE/PHD"/>
</dbReference>
<comment type="caution">
    <text evidence="2">The sequence shown here is derived from an EMBL/GenBank/DDBJ whole genome shotgun (WGS) entry which is preliminary data.</text>
</comment>
<dbReference type="EMBL" id="VDFV01000146">
    <property type="protein sequence ID" value="TNC58942.1"/>
    <property type="molecule type" value="Genomic_DNA"/>
</dbReference>
<protein>
    <submittedName>
        <fullName evidence="2">UBP-type zinc finger domain-containing protein</fullName>
    </submittedName>
</protein>
<keyword evidence="3" id="KW-1185">Reference proteome</keyword>
<dbReference type="InterPro" id="IPR001607">
    <property type="entry name" value="Znf_UBP"/>
</dbReference>
<dbReference type="PROSITE" id="PS50271">
    <property type="entry name" value="ZF_UBP"/>
    <property type="match status" value="1"/>
</dbReference>
<sequence>MHSAPSHRQRSGSHPGTCPSAFPARWGDATVRGPASCSIQHSPPFEGLATLAETCTHLDTITEVTPSARGCEECLRTGSRWVHLRICRTCGHVGCCDSSPNRHATAHFHTTGHPIIEGYDPPEGWGWCYVDRIEVDVGQPTPQSGPIPRFG</sequence>
<evidence type="ECO:0000313" key="3">
    <source>
        <dbReference type="Proteomes" id="UP000305709"/>
    </source>
</evidence>
<organism evidence="2 3">
    <name type="scientific">Rubellimicrobium roseum</name>
    <dbReference type="NCBI Taxonomy" id="687525"/>
    <lineage>
        <taxon>Bacteria</taxon>
        <taxon>Pseudomonadati</taxon>
        <taxon>Pseudomonadota</taxon>
        <taxon>Alphaproteobacteria</taxon>
        <taxon>Rhodobacterales</taxon>
        <taxon>Roseobacteraceae</taxon>
        <taxon>Rubellimicrobium</taxon>
    </lineage>
</organism>
<dbReference type="Pfam" id="PF02148">
    <property type="entry name" value="zf-UBP"/>
    <property type="match status" value="1"/>
</dbReference>
<name>A0A5C4N7M6_9RHOB</name>
<dbReference type="AlphaFoldDB" id="A0A5C4N7M6"/>
<dbReference type="SUPFAM" id="SSF57850">
    <property type="entry name" value="RING/U-box"/>
    <property type="match status" value="1"/>
</dbReference>
<dbReference type="OrthoDB" id="120315at2"/>
<gene>
    <name evidence="2" type="ORF">FHG71_23245</name>
</gene>
<accession>A0A5C4N7M6</accession>